<dbReference type="RefSeq" id="WP_265127462.1">
    <property type="nucleotide sequence ID" value="NZ_JAPCHY010000005.1"/>
</dbReference>
<dbReference type="SUPFAM" id="SSF56935">
    <property type="entry name" value="Porins"/>
    <property type="match status" value="1"/>
</dbReference>
<evidence type="ECO:0000256" key="4">
    <source>
        <dbReference type="ARBA" id="ARBA00022692"/>
    </source>
</evidence>
<keyword evidence="7 9" id="KW-0472">Membrane</keyword>
<dbReference type="InterPro" id="IPR036942">
    <property type="entry name" value="Beta-barrel_TonB_sf"/>
</dbReference>
<evidence type="ECO:0000256" key="1">
    <source>
        <dbReference type="ARBA" id="ARBA00004571"/>
    </source>
</evidence>
<keyword evidence="12" id="KW-1185">Reference proteome</keyword>
<keyword evidence="4 9" id="KW-0812">Transmembrane</keyword>
<evidence type="ECO:0000256" key="7">
    <source>
        <dbReference type="ARBA" id="ARBA00023136"/>
    </source>
</evidence>
<evidence type="ECO:0000256" key="5">
    <source>
        <dbReference type="ARBA" id="ARBA00022729"/>
    </source>
</evidence>
<keyword evidence="2 9" id="KW-0813">Transport</keyword>
<feature type="domain" description="TonB-dependent receptor-like beta-barrel" evidence="10">
    <location>
        <begin position="28"/>
        <end position="360"/>
    </location>
</feature>
<dbReference type="EMBL" id="JAPCHY010000005">
    <property type="protein sequence ID" value="MCW4472505.1"/>
    <property type="molecule type" value="Genomic_DNA"/>
</dbReference>
<name>A0ABT3JWH6_9XANT</name>
<comment type="subcellular location">
    <subcellularLocation>
        <location evidence="1 9">Cell outer membrane</location>
        <topology evidence="1 9">Multi-pass membrane protein</topology>
    </subcellularLocation>
</comment>
<dbReference type="PANTHER" id="PTHR30069">
    <property type="entry name" value="TONB-DEPENDENT OUTER MEMBRANE RECEPTOR"/>
    <property type="match status" value="1"/>
</dbReference>
<keyword evidence="8 9" id="KW-0998">Cell outer membrane</keyword>
<sequence>MDRLTAEQRARLDAFLPRPLRTLEIRQWVFDTMLEMGFGDHRVTTGLQYQDAEMEDSVFGMYGDGFVAGTRQPHKQWALFAEDNWDFGNGLTFTYGVRYDHHNVFGTHVSPRGYLVWDASDNWTFKGGISTGYKTPKPNQLFEGINGFWGQGDTPVVGNPELQPETSTNYELAAYYDNGRGFNFNATVFLNRFKDKIATAETIRNCEIAEPGERCVEIGEGWADVGHLVFNQDVNVDRAESRGVELAAAWDISDAWSLRGNYTFTRSENKSGDAAGQPISGLVTSSTSTPAKHMANVTLDWAVAERLNLSLVAEGRYDRYRGVSAATGQHLYYSDHTLLHLGANWRLGDHLTFNARINNLLDKDYLARTCELLPTQDGYSCFDNYLVKDQRRNLWVSLGYRF</sequence>
<dbReference type="PANTHER" id="PTHR30069:SF53">
    <property type="entry name" value="COLICIN I RECEPTOR-RELATED"/>
    <property type="match status" value="1"/>
</dbReference>
<accession>A0ABT3JWH6</accession>
<comment type="similarity">
    <text evidence="9">Belongs to the TonB-dependent receptor family.</text>
</comment>
<evidence type="ECO:0000256" key="3">
    <source>
        <dbReference type="ARBA" id="ARBA00022452"/>
    </source>
</evidence>
<evidence type="ECO:0000256" key="8">
    <source>
        <dbReference type="ARBA" id="ARBA00023237"/>
    </source>
</evidence>
<gene>
    <name evidence="11" type="ORF">OK345_08315</name>
</gene>
<evidence type="ECO:0000313" key="11">
    <source>
        <dbReference type="EMBL" id="MCW4472505.1"/>
    </source>
</evidence>
<evidence type="ECO:0000256" key="6">
    <source>
        <dbReference type="ARBA" id="ARBA00023077"/>
    </source>
</evidence>
<dbReference type="InterPro" id="IPR000531">
    <property type="entry name" value="Beta-barrel_TonB"/>
</dbReference>
<keyword evidence="5" id="KW-0732">Signal</keyword>
<keyword evidence="6" id="KW-0798">TonB box</keyword>
<dbReference type="Proteomes" id="UP001209922">
    <property type="component" value="Unassembled WGS sequence"/>
</dbReference>
<evidence type="ECO:0000256" key="2">
    <source>
        <dbReference type="ARBA" id="ARBA00022448"/>
    </source>
</evidence>
<proteinExistence type="inferred from homology"/>
<dbReference type="Pfam" id="PF00593">
    <property type="entry name" value="TonB_dep_Rec_b-barrel"/>
    <property type="match status" value="1"/>
</dbReference>
<keyword evidence="11" id="KW-0675">Receptor</keyword>
<evidence type="ECO:0000313" key="12">
    <source>
        <dbReference type="Proteomes" id="UP001209922"/>
    </source>
</evidence>
<dbReference type="CDD" id="cd01347">
    <property type="entry name" value="ligand_gated_channel"/>
    <property type="match status" value="1"/>
</dbReference>
<dbReference type="Gene3D" id="2.40.170.20">
    <property type="entry name" value="TonB-dependent receptor, beta-barrel domain"/>
    <property type="match status" value="1"/>
</dbReference>
<evidence type="ECO:0000259" key="10">
    <source>
        <dbReference type="Pfam" id="PF00593"/>
    </source>
</evidence>
<evidence type="ECO:0000256" key="9">
    <source>
        <dbReference type="PROSITE-ProRule" id="PRU01360"/>
    </source>
</evidence>
<keyword evidence="3 9" id="KW-1134">Transmembrane beta strand</keyword>
<dbReference type="PROSITE" id="PS52016">
    <property type="entry name" value="TONB_DEPENDENT_REC_3"/>
    <property type="match status" value="1"/>
</dbReference>
<comment type="caution">
    <text evidence="11">The sequence shown here is derived from an EMBL/GenBank/DDBJ whole genome shotgun (WGS) entry which is preliminary data.</text>
</comment>
<organism evidence="11 12">
    <name type="scientific">Xanthomonas chitinilytica</name>
    <dbReference type="NCBI Taxonomy" id="2989819"/>
    <lineage>
        <taxon>Bacteria</taxon>
        <taxon>Pseudomonadati</taxon>
        <taxon>Pseudomonadota</taxon>
        <taxon>Gammaproteobacteria</taxon>
        <taxon>Lysobacterales</taxon>
        <taxon>Lysobacteraceae</taxon>
        <taxon>Xanthomonas</taxon>
    </lineage>
</organism>
<dbReference type="InterPro" id="IPR039426">
    <property type="entry name" value="TonB-dep_rcpt-like"/>
</dbReference>
<protein>
    <submittedName>
        <fullName evidence="11">TonB-dependent receptor</fullName>
    </submittedName>
</protein>
<reference evidence="11 12" key="1">
    <citation type="submission" date="2022-10" db="EMBL/GenBank/DDBJ databases">
        <title>Xanthomonas sp. H13-6.</title>
        <authorList>
            <person name="Liu X."/>
            <person name="Deng Z."/>
            <person name="Jiang Y."/>
            <person name="Yu T."/>
            <person name="Ai J."/>
        </authorList>
    </citation>
    <scope>NUCLEOTIDE SEQUENCE [LARGE SCALE GENOMIC DNA]</scope>
    <source>
        <strain evidence="11 12">H13-6</strain>
    </source>
</reference>